<dbReference type="eggNOG" id="ENOG502Z8I5">
    <property type="taxonomic scope" value="Bacteria"/>
</dbReference>
<dbReference type="EMBL" id="CP001936">
    <property type="protein sequence ID" value="ADD02651.1"/>
    <property type="molecule type" value="Genomic_DNA"/>
</dbReference>
<dbReference type="AlphaFoldDB" id="D3T349"/>
<organism evidence="1 2">
    <name type="scientific">Thermoanaerobacter italicus (strain DSM 9252 / Ab9)</name>
    <dbReference type="NCBI Taxonomy" id="580331"/>
    <lineage>
        <taxon>Bacteria</taxon>
        <taxon>Bacillati</taxon>
        <taxon>Bacillota</taxon>
        <taxon>Clostridia</taxon>
        <taxon>Thermoanaerobacterales</taxon>
        <taxon>Thermoanaerobacteraceae</taxon>
        <taxon>Thermoanaerobacter</taxon>
    </lineage>
</organism>
<sequence>MGKYISLEDWYKSAKRREFAEYIKRARQRLDKGEIATANEVRKIYERAAEEVAKDIAKATPGTLRFAHLEYLHKVIEEAAKEINDELLKTIDKGVRITVKASTDSAQQTFIELAKGVWTAAEVKQAFAAINERAVMALLARTGPDGLKLSDRVWRTSQTARNALKVIVEDGVVRGLDSRKLAKLTQKYLQPGVWTPLKQETRKRLGVPADVSMEAMRLAVTELHHAFHEGTRMAWSAVPGVEGYYWRLSNSHGITDICDDYASYNGNGFWPKDELPEKPHPWCRCYIIPAVEEPERFVERLKEWVYSPELQPDIEEWYNDVKEFISRPAPASIIVNRIKYSNKEEAKKYLVNELGFKDVAFGNIKDDAAVMITKAIEKTYNEFPFLKGFVKEIKTKDFNEAKERDIKNS</sequence>
<protein>
    <recommendedName>
        <fullName evidence="3">Phage head morphogenesis protein, SPP1 gp7 family</fullName>
    </recommendedName>
</protein>
<reference evidence="1" key="1">
    <citation type="submission" date="2010-02" db="EMBL/GenBank/DDBJ databases">
        <title>Complete sequence of Thermoanaerobacter italicus Ab9.</title>
        <authorList>
            <consortium name="US DOE Joint Genome Institute"/>
            <person name="Lucas S."/>
            <person name="Copeland A."/>
            <person name="Lapidus A."/>
            <person name="Cheng J.-F."/>
            <person name="Bruce D."/>
            <person name="Goodwin L."/>
            <person name="Pitluck S."/>
            <person name="Chertkov O."/>
            <person name="Detter J.C."/>
            <person name="Han C."/>
            <person name="Tapia R."/>
            <person name="Land M."/>
            <person name="Hauser L."/>
            <person name="Kyrpides N."/>
            <person name="Mikhailova N."/>
            <person name="Hemme C.L."/>
            <person name="Woyke T."/>
        </authorList>
    </citation>
    <scope>NUCLEOTIDE SEQUENCE [LARGE SCALE GENOMIC DNA]</scope>
    <source>
        <strain evidence="1">Ab9</strain>
    </source>
</reference>
<dbReference type="KEGG" id="tit:Thit_1393"/>
<accession>D3T349</accession>
<dbReference type="Proteomes" id="UP000001552">
    <property type="component" value="Chromosome"/>
</dbReference>
<keyword evidence="2" id="KW-1185">Reference proteome</keyword>
<evidence type="ECO:0000313" key="2">
    <source>
        <dbReference type="Proteomes" id="UP000001552"/>
    </source>
</evidence>
<dbReference type="OrthoDB" id="1752197at2"/>
<dbReference type="HOGENOM" id="CLU_672556_0_0_9"/>
<gene>
    <name evidence="1" type="ordered locus">Thit_1393</name>
</gene>
<dbReference type="RefSeq" id="WP_004405534.1">
    <property type="nucleotide sequence ID" value="NC_013921.1"/>
</dbReference>
<evidence type="ECO:0000313" key="1">
    <source>
        <dbReference type="EMBL" id="ADD02651.1"/>
    </source>
</evidence>
<evidence type="ECO:0008006" key="3">
    <source>
        <dbReference type="Google" id="ProtNLM"/>
    </source>
</evidence>
<proteinExistence type="predicted"/>
<name>D3T349_THEIA</name>